<dbReference type="FunFam" id="3.30.497.10:FF:000001">
    <property type="entry name" value="Serine protease inhibitor"/>
    <property type="match status" value="1"/>
</dbReference>
<sequence length="384" mass="43763">MAHSILSLWLLVVGLGPHACGRGVPDQKNHPMPEIPSASSTFLNNSHFAFSLYRQMVAPNPDRNVLFSPLSFSIPLTLLALQARPEVRTQVLKGLGLSLAEVPEKQAHVYYSQQLRSLLPSPEECHIDMGNLLFVSKKQKVLQKFIDTAQNLYLTEVFLTSFENEHLAKDEMDYFTRKKTHGKIGNLVQELDKDTVLILTNYIFFKGKWRHSFDPKLTVTRPFWVSEDLAIPVPTMQRMGRFRLRHFPHLHSHVLRLPYSCNTTAVFILPDMGKVRETEEALMKEDFDTWTQPFPLRVGLDHALIIKQGSSNTVNLGPSKAEHRAELTVDEEGAEEEDVSDLQDLDKNFLPALHFNRPFLLLVFEEGSRSLLFMGKVLNPKIVL</sequence>
<dbReference type="Gene3D" id="3.30.497.10">
    <property type="entry name" value="Antithrombin, subunit I, domain 2"/>
    <property type="match status" value="1"/>
</dbReference>
<comment type="similarity">
    <text evidence="1">Belongs to the serpin family.</text>
</comment>
<evidence type="ECO:0000256" key="2">
    <source>
        <dbReference type="SAM" id="SignalP"/>
    </source>
</evidence>
<proteinExistence type="inferred from homology"/>
<dbReference type="InterPro" id="IPR000215">
    <property type="entry name" value="Serpin_fam"/>
</dbReference>
<dbReference type="GO" id="GO:0004867">
    <property type="term" value="F:serine-type endopeptidase inhibitor activity"/>
    <property type="evidence" value="ECO:0007669"/>
    <property type="project" value="InterPro"/>
</dbReference>
<dbReference type="PROSITE" id="PS00284">
    <property type="entry name" value="SERPIN"/>
    <property type="match status" value="1"/>
</dbReference>
<name>A0A8C9ALB2_PROSS</name>
<dbReference type="InterPro" id="IPR042178">
    <property type="entry name" value="Serpin_sf_1"/>
</dbReference>
<dbReference type="SMART" id="SM00093">
    <property type="entry name" value="SERPIN"/>
    <property type="match status" value="1"/>
</dbReference>
<dbReference type="SUPFAM" id="SSF56574">
    <property type="entry name" value="Serpins"/>
    <property type="match status" value="1"/>
</dbReference>
<dbReference type="AlphaFoldDB" id="A0A8C9ALB2"/>
<reference evidence="4" key="2">
    <citation type="submission" date="2025-09" db="UniProtKB">
        <authorList>
            <consortium name="Ensembl"/>
        </authorList>
    </citation>
    <scope>IDENTIFICATION</scope>
</reference>
<dbReference type="GeneTree" id="ENSGT00940000164621"/>
<reference evidence="4" key="1">
    <citation type="submission" date="2025-08" db="UniProtKB">
        <authorList>
            <consortium name="Ensembl"/>
        </authorList>
    </citation>
    <scope>IDENTIFICATION</scope>
</reference>
<keyword evidence="5" id="KW-1185">Reference proteome</keyword>
<dbReference type="InterPro" id="IPR042185">
    <property type="entry name" value="Serpin_sf_2"/>
</dbReference>
<evidence type="ECO:0000259" key="3">
    <source>
        <dbReference type="SMART" id="SM00093"/>
    </source>
</evidence>
<dbReference type="InterPro" id="IPR036186">
    <property type="entry name" value="Serpin_sf"/>
</dbReference>
<dbReference type="PANTHER" id="PTHR11461">
    <property type="entry name" value="SERINE PROTEASE INHIBITOR, SERPIN"/>
    <property type="match status" value="1"/>
</dbReference>
<dbReference type="Proteomes" id="UP000694414">
    <property type="component" value="Unplaced"/>
</dbReference>
<protein>
    <recommendedName>
        <fullName evidence="3">Serpin domain-containing protein</fullName>
    </recommendedName>
</protein>
<dbReference type="GO" id="GO:0005615">
    <property type="term" value="C:extracellular space"/>
    <property type="evidence" value="ECO:0007669"/>
    <property type="project" value="InterPro"/>
</dbReference>
<keyword evidence="2" id="KW-0732">Signal</keyword>
<dbReference type="InterPro" id="IPR023796">
    <property type="entry name" value="Serpin_dom"/>
</dbReference>
<dbReference type="Ensembl" id="ENSPSMT00000040464.1">
    <property type="protein sequence ID" value="ENSPSMP00000035092.1"/>
    <property type="gene ID" value="ENSPSMG00000024192.1"/>
</dbReference>
<accession>A0A8C9ALB2</accession>
<organism evidence="4 5">
    <name type="scientific">Prolemur simus</name>
    <name type="common">Greater bamboo lemur</name>
    <name type="synonym">Hapalemur simus</name>
    <dbReference type="NCBI Taxonomy" id="1328070"/>
    <lineage>
        <taxon>Eukaryota</taxon>
        <taxon>Metazoa</taxon>
        <taxon>Chordata</taxon>
        <taxon>Craniata</taxon>
        <taxon>Vertebrata</taxon>
        <taxon>Euteleostomi</taxon>
        <taxon>Mammalia</taxon>
        <taxon>Eutheria</taxon>
        <taxon>Euarchontoglires</taxon>
        <taxon>Primates</taxon>
        <taxon>Strepsirrhini</taxon>
        <taxon>Lemuriformes</taxon>
        <taxon>Lemuridae</taxon>
        <taxon>Prolemur</taxon>
    </lineage>
</organism>
<evidence type="ECO:0000256" key="1">
    <source>
        <dbReference type="RuleBase" id="RU000411"/>
    </source>
</evidence>
<feature type="domain" description="Serpin" evidence="3">
    <location>
        <begin position="50"/>
        <end position="380"/>
    </location>
</feature>
<feature type="chain" id="PRO_5034496465" description="Serpin domain-containing protein" evidence="2">
    <location>
        <begin position="22"/>
        <end position="384"/>
    </location>
</feature>
<dbReference type="InterPro" id="IPR023795">
    <property type="entry name" value="Serpin_CS"/>
</dbReference>
<dbReference type="Pfam" id="PF00079">
    <property type="entry name" value="Serpin"/>
    <property type="match status" value="2"/>
</dbReference>
<evidence type="ECO:0000313" key="4">
    <source>
        <dbReference type="Ensembl" id="ENSPSMP00000035092.1"/>
    </source>
</evidence>
<evidence type="ECO:0000313" key="5">
    <source>
        <dbReference type="Proteomes" id="UP000694414"/>
    </source>
</evidence>
<dbReference type="Gene3D" id="2.30.39.10">
    <property type="entry name" value="Alpha-1-antitrypsin, domain 1"/>
    <property type="match status" value="1"/>
</dbReference>
<dbReference type="PANTHER" id="PTHR11461:SF160">
    <property type="entry name" value="SERINE (OR CYSTEINE) PEPTIDASE INHIBITOR, CLADE A (ALPHA-1 ANTIPROTEINASE, ANTITRYPSIN), MEMBER 16"/>
    <property type="match status" value="1"/>
</dbReference>
<feature type="signal peptide" evidence="2">
    <location>
        <begin position="1"/>
        <end position="21"/>
    </location>
</feature>